<dbReference type="EMBL" id="AP025516">
    <property type="protein sequence ID" value="BDD87885.1"/>
    <property type="molecule type" value="Genomic_DNA"/>
</dbReference>
<evidence type="ECO:0000256" key="1">
    <source>
        <dbReference type="SAM" id="MobiDB-lite"/>
    </source>
</evidence>
<keyword evidence="3" id="KW-1185">Reference proteome</keyword>
<dbReference type="Proteomes" id="UP000830055">
    <property type="component" value="Chromosome"/>
</dbReference>
<reference evidence="2 3" key="1">
    <citation type="submission" date="2022-01" db="EMBL/GenBank/DDBJ databases">
        <title>Desulfofustis limnae sp. nov., a novel mesophilic sulfate-reducing bacterium isolated from marsh soil.</title>
        <authorList>
            <person name="Watanabe M."/>
            <person name="Takahashi A."/>
            <person name="Kojima H."/>
            <person name="Fukui M."/>
        </authorList>
    </citation>
    <scope>NUCLEOTIDE SEQUENCE [LARGE SCALE GENOMIC DNA]</scope>
    <source>
        <strain evidence="2 3">PPLL</strain>
    </source>
</reference>
<gene>
    <name evidence="2" type="ORF">DPPLL_22500</name>
</gene>
<protein>
    <submittedName>
        <fullName evidence="2">Uncharacterized protein</fullName>
    </submittedName>
</protein>
<sequence length="39" mass="4567">MGDKGGRKDKDKNQKQSDKKQKQKERDKIAKQLKSRLVP</sequence>
<feature type="compositionally biased region" description="Basic and acidic residues" evidence="1">
    <location>
        <begin position="1"/>
        <end position="30"/>
    </location>
</feature>
<evidence type="ECO:0000313" key="2">
    <source>
        <dbReference type="EMBL" id="BDD87885.1"/>
    </source>
</evidence>
<proteinExistence type="predicted"/>
<accession>A0ABN6M7H6</accession>
<evidence type="ECO:0000313" key="3">
    <source>
        <dbReference type="Proteomes" id="UP000830055"/>
    </source>
</evidence>
<feature type="region of interest" description="Disordered" evidence="1">
    <location>
        <begin position="1"/>
        <end position="39"/>
    </location>
</feature>
<name>A0ABN6M7H6_9BACT</name>
<organism evidence="2 3">
    <name type="scientific">Desulfofustis limnaeus</name>
    <dbReference type="NCBI Taxonomy" id="2740163"/>
    <lineage>
        <taxon>Bacteria</taxon>
        <taxon>Pseudomonadati</taxon>
        <taxon>Thermodesulfobacteriota</taxon>
        <taxon>Desulfobulbia</taxon>
        <taxon>Desulfobulbales</taxon>
        <taxon>Desulfocapsaceae</taxon>
        <taxon>Desulfofustis</taxon>
    </lineage>
</organism>